<dbReference type="EMBL" id="KV417361">
    <property type="protein sequence ID" value="KZO89881.1"/>
    <property type="molecule type" value="Genomic_DNA"/>
</dbReference>
<keyword evidence="10" id="KW-1185">Reference proteome</keyword>
<evidence type="ECO:0000256" key="6">
    <source>
        <dbReference type="ARBA" id="ARBA00023065"/>
    </source>
</evidence>
<gene>
    <name evidence="9" type="ORF">CALVIDRAFT_543204</name>
</gene>
<evidence type="ECO:0000256" key="3">
    <source>
        <dbReference type="ARBA" id="ARBA00022448"/>
    </source>
</evidence>
<dbReference type="GO" id="GO:0005385">
    <property type="term" value="F:zinc ion transmembrane transporter activity"/>
    <property type="evidence" value="ECO:0007669"/>
    <property type="project" value="InterPro"/>
</dbReference>
<evidence type="ECO:0000256" key="2">
    <source>
        <dbReference type="ARBA" id="ARBA00006939"/>
    </source>
</evidence>
<feature type="transmembrane region" description="Helical" evidence="8">
    <location>
        <begin position="267"/>
        <end position="287"/>
    </location>
</feature>
<accession>A0A167FV99</accession>
<dbReference type="InterPro" id="IPR003689">
    <property type="entry name" value="ZIP"/>
</dbReference>
<protein>
    <submittedName>
        <fullName evidence="9">ZIP zinc/iron transport family</fullName>
    </submittedName>
</protein>
<dbReference type="NCBIfam" id="TIGR00820">
    <property type="entry name" value="zip"/>
    <property type="match status" value="1"/>
</dbReference>
<feature type="transmembrane region" description="Helical" evidence="8">
    <location>
        <begin position="53"/>
        <end position="76"/>
    </location>
</feature>
<comment type="subcellular location">
    <subcellularLocation>
        <location evidence="1 8">Membrane</location>
        <topology evidence="1 8">Multi-pass membrane protein</topology>
    </subcellularLocation>
</comment>
<keyword evidence="5 8" id="KW-1133">Transmembrane helix</keyword>
<dbReference type="Pfam" id="PF02535">
    <property type="entry name" value="Zip"/>
    <property type="match status" value="1"/>
</dbReference>
<keyword evidence="3 8" id="KW-0813">Transport</keyword>
<feature type="transmembrane region" description="Helical" evidence="8">
    <location>
        <begin position="307"/>
        <end position="328"/>
    </location>
</feature>
<keyword evidence="6 8" id="KW-0406">Ion transport</keyword>
<evidence type="ECO:0000313" key="9">
    <source>
        <dbReference type="EMBL" id="KZO89881.1"/>
    </source>
</evidence>
<dbReference type="STRING" id="1330018.A0A167FV99"/>
<sequence length="361" mass="38679">MTIVKRDGCGPSDTDNVGLRIGAIFIILVTSLIGTMFPVLTKRVAFMRNIVPNIVFEFAKFFGSGVILATALIHLLEPAADNELGPANQLALGGCISDAWGEYPYAFGICLASLFATFVIELIAFRIGTARLEKLGIADAHAHPGVHHFPQGEEDGMHPPETLENLDATEQGLAAKKMVNEGSASVEEFIDASESNPAIAQILGVAILEFGVIFHSLIIGLTLATSGPDEFTTLFVVIIFHQMFEGLGLGTRLAFLRLPDSWTWVPFFGALLYSIVTPLGMAIGVGVRQSISMGAEGASITSGVLDSISAGILLYTATVELIAHEFIFNEYYHKCSWQKVVFVLVSFALGAGIMALLGKWA</sequence>
<dbReference type="PANTHER" id="PTHR11040">
    <property type="entry name" value="ZINC/IRON TRANSPORTER"/>
    <property type="match status" value="1"/>
</dbReference>
<dbReference type="OrthoDB" id="448280at2759"/>
<organism evidence="9 10">
    <name type="scientific">Calocera viscosa (strain TUFC12733)</name>
    <dbReference type="NCBI Taxonomy" id="1330018"/>
    <lineage>
        <taxon>Eukaryota</taxon>
        <taxon>Fungi</taxon>
        <taxon>Dikarya</taxon>
        <taxon>Basidiomycota</taxon>
        <taxon>Agaricomycotina</taxon>
        <taxon>Dacrymycetes</taxon>
        <taxon>Dacrymycetales</taxon>
        <taxon>Dacrymycetaceae</taxon>
        <taxon>Calocera</taxon>
    </lineage>
</organism>
<feature type="transmembrane region" description="Helical" evidence="8">
    <location>
        <begin position="231"/>
        <end position="255"/>
    </location>
</feature>
<feature type="transmembrane region" description="Helical" evidence="8">
    <location>
        <begin position="21"/>
        <end position="41"/>
    </location>
</feature>
<proteinExistence type="inferred from homology"/>
<dbReference type="InterPro" id="IPR004698">
    <property type="entry name" value="Zn/Fe_permease_fun/pln"/>
</dbReference>
<evidence type="ECO:0000313" key="10">
    <source>
        <dbReference type="Proteomes" id="UP000076738"/>
    </source>
</evidence>
<keyword evidence="4 8" id="KW-0812">Transmembrane</keyword>
<feature type="transmembrane region" description="Helical" evidence="8">
    <location>
        <begin position="340"/>
        <end position="358"/>
    </location>
</feature>
<dbReference type="AlphaFoldDB" id="A0A167FV99"/>
<dbReference type="Proteomes" id="UP000076738">
    <property type="component" value="Unassembled WGS sequence"/>
</dbReference>
<name>A0A167FV99_CALVF</name>
<reference evidence="9 10" key="1">
    <citation type="journal article" date="2016" name="Mol. Biol. Evol.">
        <title>Comparative Genomics of Early-Diverging Mushroom-Forming Fungi Provides Insights into the Origins of Lignocellulose Decay Capabilities.</title>
        <authorList>
            <person name="Nagy L.G."/>
            <person name="Riley R."/>
            <person name="Tritt A."/>
            <person name="Adam C."/>
            <person name="Daum C."/>
            <person name="Floudas D."/>
            <person name="Sun H."/>
            <person name="Yadav J.S."/>
            <person name="Pangilinan J."/>
            <person name="Larsson K.H."/>
            <person name="Matsuura K."/>
            <person name="Barry K."/>
            <person name="Labutti K."/>
            <person name="Kuo R."/>
            <person name="Ohm R.A."/>
            <person name="Bhattacharya S.S."/>
            <person name="Shirouzu T."/>
            <person name="Yoshinaga Y."/>
            <person name="Martin F.M."/>
            <person name="Grigoriev I.V."/>
            <person name="Hibbett D.S."/>
        </authorList>
    </citation>
    <scope>NUCLEOTIDE SEQUENCE [LARGE SCALE GENOMIC DNA]</scope>
    <source>
        <strain evidence="9 10">TUFC12733</strain>
    </source>
</reference>
<evidence type="ECO:0000256" key="7">
    <source>
        <dbReference type="ARBA" id="ARBA00023136"/>
    </source>
</evidence>
<dbReference type="PANTHER" id="PTHR11040:SF32">
    <property type="entry name" value="ZINC-REGULATED TRANSPORTER 1"/>
    <property type="match status" value="1"/>
</dbReference>
<evidence type="ECO:0000256" key="4">
    <source>
        <dbReference type="ARBA" id="ARBA00022692"/>
    </source>
</evidence>
<dbReference type="GO" id="GO:0005886">
    <property type="term" value="C:plasma membrane"/>
    <property type="evidence" value="ECO:0007669"/>
    <property type="project" value="TreeGrafter"/>
</dbReference>
<keyword evidence="7 8" id="KW-0472">Membrane</keyword>
<feature type="transmembrane region" description="Helical" evidence="8">
    <location>
        <begin position="105"/>
        <end position="125"/>
    </location>
</feature>
<comment type="similarity">
    <text evidence="2 8">Belongs to the ZIP transporter (TC 2.A.5) family.</text>
</comment>
<evidence type="ECO:0000256" key="8">
    <source>
        <dbReference type="RuleBase" id="RU362088"/>
    </source>
</evidence>
<evidence type="ECO:0000256" key="1">
    <source>
        <dbReference type="ARBA" id="ARBA00004141"/>
    </source>
</evidence>
<evidence type="ECO:0000256" key="5">
    <source>
        <dbReference type="ARBA" id="ARBA00022989"/>
    </source>
</evidence>
<feature type="transmembrane region" description="Helical" evidence="8">
    <location>
        <begin position="202"/>
        <end position="225"/>
    </location>
</feature>